<dbReference type="SUPFAM" id="SSF109604">
    <property type="entry name" value="HD-domain/PDEase-like"/>
    <property type="match status" value="1"/>
</dbReference>
<evidence type="ECO:0000313" key="2">
    <source>
        <dbReference type="EMBL" id="EHO73741.1"/>
    </source>
</evidence>
<organism evidence="2 3">
    <name type="scientific">Segatella maculosa OT 289</name>
    <dbReference type="NCBI Taxonomy" id="999422"/>
    <lineage>
        <taxon>Bacteria</taxon>
        <taxon>Pseudomonadati</taxon>
        <taxon>Bacteroidota</taxon>
        <taxon>Bacteroidia</taxon>
        <taxon>Bacteroidales</taxon>
        <taxon>Prevotellaceae</taxon>
        <taxon>Segatella</taxon>
    </lineage>
</organism>
<evidence type="ECO:0000259" key="1">
    <source>
        <dbReference type="Pfam" id="PF01966"/>
    </source>
</evidence>
<comment type="caution">
    <text evidence="2">The sequence shown here is derived from an EMBL/GenBank/DDBJ whole genome shotgun (WGS) entry which is preliminary data.</text>
</comment>
<protein>
    <recommendedName>
        <fullName evidence="1">HD domain-containing protein</fullName>
    </recommendedName>
</protein>
<accession>H1HJH1</accession>
<feature type="domain" description="HD" evidence="1">
    <location>
        <begin position="29"/>
        <end position="125"/>
    </location>
</feature>
<name>H1HJH1_9BACT</name>
<dbReference type="AlphaFoldDB" id="H1HJH1"/>
<dbReference type="InterPro" id="IPR006674">
    <property type="entry name" value="HD_domain"/>
</dbReference>
<proteinExistence type="predicted"/>
<dbReference type="HOGENOM" id="CLU_1302865_0_0_10"/>
<gene>
    <name evidence="2" type="ORF">HMPREF9944_00315</name>
</gene>
<dbReference type="Proteomes" id="UP000003167">
    <property type="component" value="Unassembled WGS sequence"/>
</dbReference>
<sequence length="210" mass="24350">MQQVSLDIMEFIEHHILPRYTAFGKSHGLQHVNRVIKNSIMLAGYTGADVNMAYVIAAYHDLGMSGPRAIHHITGGKILINDARLKRWFSNDQLRIMKEAVEDHRASSSRAPRSIYGKIIAEADRDLEPDVVFSRAIQYGLENNPELNKAQQWERFMSHMNEKYSRNGYIHLWIPGSPNARKLKTIQDIIENKERLRMKFDSLYEKENNE</sequence>
<dbReference type="Gene3D" id="1.10.3210.10">
    <property type="entry name" value="Hypothetical protein af1432"/>
    <property type="match status" value="1"/>
</dbReference>
<reference evidence="2 3" key="1">
    <citation type="submission" date="2011-12" db="EMBL/GenBank/DDBJ databases">
        <title>The Genome Sequence of Prevotella maculosa OT 289.</title>
        <authorList>
            <consortium name="The Broad Institute Genome Sequencing Platform"/>
            <person name="Earl A."/>
            <person name="Ward D."/>
            <person name="Feldgarden M."/>
            <person name="Gevers D."/>
            <person name="Izard J."/>
            <person name="Blanton J.M."/>
            <person name="Mathney J."/>
            <person name="Tanner A.C."/>
            <person name="Dewhirst F.E."/>
            <person name="Young S.K."/>
            <person name="Zeng Q."/>
            <person name="Gargeya S."/>
            <person name="Fitzgerald M."/>
            <person name="Haas B."/>
            <person name="Abouelleil A."/>
            <person name="Alvarado L."/>
            <person name="Arachchi H.M."/>
            <person name="Berlin A."/>
            <person name="Chapman S.B."/>
            <person name="Gearin G."/>
            <person name="Goldberg J."/>
            <person name="Griggs A."/>
            <person name="Gujja S."/>
            <person name="Hansen M."/>
            <person name="Heiman D."/>
            <person name="Howarth C."/>
            <person name="Larimer J."/>
            <person name="Lui A."/>
            <person name="MacDonald P.J.P."/>
            <person name="McCowen C."/>
            <person name="Montmayeur A."/>
            <person name="Murphy C."/>
            <person name="Neiman D."/>
            <person name="Pearson M."/>
            <person name="Priest M."/>
            <person name="Roberts A."/>
            <person name="Saif S."/>
            <person name="Shea T."/>
            <person name="Sisk P."/>
            <person name="Stolte C."/>
            <person name="Sykes S."/>
            <person name="Wortman J."/>
            <person name="Nusbaum C."/>
            <person name="Birren B."/>
        </authorList>
    </citation>
    <scope>NUCLEOTIDE SEQUENCE [LARGE SCALE GENOMIC DNA]</scope>
    <source>
        <strain evidence="2 3">OT 289</strain>
    </source>
</reference>
<dbReference type="Pfam" id="PF01966">
    <property type="entry name" value="HD"/>
    <property type="match status" value="1"/>
</dbReference>
<dbReference type="RefSeq" id="WP_008563951.1">
    <property type="nucleotide sequence ID" value="NZ_JH594500.1"/>
</dbReference>
<evidence type="ECO:0000313" key="3">
    <source>
        <dbReference type="Proteomes" id="UP000003167"/>
    </source>
</evidence>
<dbReference type="PATRIC" id="fig|999422.3.peg.307"/>
<dbReference type="STRING" id="999422.HMPREF9944_00315"/>
<dbReference type="OrthoDB" id="384706at2"/>
<keyword evidence="3" id="KW-1185">Reference proteome</keyword>
<dbReference type="EMBL" id="AGEK01000014">
    <property type="protein sequence ID" value="EHO73741.1"/>
    <property type="molecule type" value="Genomic_DNA"/>
</dbReference>